<protein>
    <recommendedName>
        <fullName evidence="2">Isoprenyl transferase</fullName>
        <ecNumber evidence="2">2.5.1.-</ecNumber>
    </recommendedName>
</protein>
<dbReference type="GO" id="GO:0045547">
    <property type="term" value="F:ditrans,polycis-polyprenyl diphosphate synthase [(2E,6E)-farnesyl diphosphate specific] activity"/>
    <property type="evidence" value="ECO:0007669"/>
    <property type="project" value="TreeGrafter"/>
</dbReference>
<comment type="cofactor">
    <cofactor evidence="2">
        <name>Mg(2+)</name>
        <dbReference type="ChEBI" id="CHEBI:18420"/>
    </cofactor>
    <text evidence="2">Binds 2 magnesium ions per subunit.</text>
</comment>
<feature type="binding site" evidence="2">
    <location>
        <position position="16"/>
    </location>
    <ligand>
        <name>Mg(2+)</name>
        <dbReference type="ChEBI" id="CHEBI:18420"/>
    </ligand>
</feature>
<dbReference type="GO" id="GO:0016094">
    <property type="term" value="P:polyprenol biosynthetic process"/>
    <property type="evidence" value="ECO:0007669"/>
    <property type="project" value="TreeGrafter"/>
</dbReference>
<dbReference type="PANTHER" id="PTHR10291">
    <property type="entry name" value="DEHYDRODOLICHYL DIPHOSPHATE SYNTHASE FAMILY MEMBER"/>
    <property type="match status" value="1"/>
</dbReference>
<evidence type="ECO:0000256" key="1">
    <source>
        <dbReference type="ARBA" id="ARBA00022679"/>
    </source>
</evidence>
<accession>A0A5C1QM36</accession>
<dbReference type="NCBIfam" id="TIGR00055">
    <property type="entry name" value="uppS"/>
    <property type="match status" value="1"/>
</dbReference>
<keyword evidence="2" id="KW-0460">Magnesium</keyword>
<dbReference type="OrthoDB" id="4191603at2"/>
<feature type="binding site" evidence="2">
    <location>
        <position position="67"/>
    </location>
    <ligand>
        <name>substrate</name>
    </ligand>
</feature>
<dbReference type="FunFam" id="3.40.1180.10:FF:000001">
    <property type="entry name" value="(2E,6E)-farnesyl-diphosphate-specific ditrans,polycis-undecaprenyl-diphosphate synthase"/>
    <property type="match status" value="1"/>
</dbReference>
<dbReference type="Gene3D" id="3.40.1180.10">
    <property type="entry name" value="Decaprenyl diphosphate synthase-like"/>
    <property type="match status" value="1"/>
</dbReference>
<dbReference type="SUPFAM" id="SSF64005">
    <property type="entry name" value="Undecaprenyl diphosphate synthase"/>
    <property type="match status" value="1"/>
</dbReference>
<evidence type="ECO:0000313" key="4">
    <source>
        <dbReference type="Proteomes" id="UP000324209"/>
    </source>
</evidence>
<comment type="function">
    <text evidence="2">Catalyzes the condensation of isopentenyl diphosphate (IPP) with allylic pyrophosphates generating different type of terpenoids.</text>
</comment>
<feature type="binding site" evidence="2">
    <location>
        <begin position="185"/>
        <end position="187"/>
    </location>
    <ligand>
        <name>substrate</name>
    </ligand>
</feature>
<feature type="binding site" evidence="2">
    <location>
        <begin position="61"/>
        <end position="63"/>
    </location>
    <ligand>
        <name>substrate</name>
    </ligand>
</feature>
<sequence>MTSQDRNPSHIGIIMDGNGRWAKNRGQIRSAGHKEGLNAAKTIVKAASDMGLKNLSLYVFSTENWKRTEDEISFLMVLIKSYLKKEYQFYKENSIRVVHSGDLNRLPGDIQNELSTVMEQTSHFKGLTVNLLINYGGQDEIVRSVNKHIQDSPGVKLSAEIIGRNLDNPELPPVDLLIRTGGEKRISNFLIWQTAYAELYFSEKLWPDWTAEDLKEAVKSFKNRDRRFGGVKK</sequence>
<feature type="binding site" evidence="2">
    <location>
        <position position="198"/>
    </location>
    <ligand>
        <name>Mg(2+)</name>
        <dbReference type="ChEBI" id="CHEBI:18420"/>
    </ligand>
</feature>
<dbReference type="PROSITE" id="PS01066">
    <property type="entry name" value="UPP_SYNTHASE"/>
    <property type="match status" value="1"/>
</dbReference>
<organism evidence="3 4">
    <name type="scientific">Oceanispirochaeta crateris</name>
    <dbReference type="NCBI Taxonomy" id="2518645"/>
    <lineage>
        <taxon>Bacteria</taxon>
        <taxon>Pseudomonadati</taxon>
        <taxon>Spirochaetota</taxon>
        <taxon>Spirochaetia</taxon>
        <taxon>Spirochaetales</taxon>
        <taxon>Spirochaetaceae</taxon>
        <taxon>Oceanispirochaeta</taxon>
    </lineage>
</organism>
<keyword evidence="2" id="KW-0479">Metal-binding</keyword>
<dbReference type="RefSeq" id="WP_149485704.1">
    <property type="nucleotide sequence ID" value="NZ_CP036150.1"/>
</dbReference>
<proteinExistence type="inferred from homology"/>
<dbReference type="EMBL" id="CP036150">
    <property type="protein sequence ID" value="QEN07624.1"/>
    <property type="molecule type" value="Genomic_DNA"/>
</dbReference>
<feature type="binding site" evidence="2">
    <location>
        <position position="65"/>
    </location>
    <ligand>
        <name>substrate</name>
    </ligand>
</feature>
<dbReference type="EC" id="2.5.1.-" evidence="2"/>
<feature type="active site" evidence="2">
    <location>
        <position position="16"/>
    </location>
</feature>
<dbReference type="GO" id="GO:0000287">
    <property type="term" value="F:magnesium ion binding"/>
    <property type="evidence" value="ECO:0007669"/>
    <property type="project" value="UniProtKB-UniRule"/>
</dbReference>
<name>A0A5C1QM36_9SPIO</name>
<evidence type="ECO:0000256" key="2">
    <source>
        <dbReference type="HAMAP-Rule" id="MF_01139"/>
    </source>
</evidence>
<keyword evidence="4" id="KW-1185">Reference proteome</keyword>
<dbReference type="InterPro" id="IPR018520">
    <property type="entry name" value="UPP_synth-like_CS"/>
</dbReference>
<feature type="binding site" evidence="2">
    <location>
        <position position="33"/>
    </location>
    <ligand>
        <name>substrate</name>
    </ligand>
</feature>
<feature type="active site" description="Proton acceptor" evidence="2">
    <location>
        <position position="64"/>
    </location>
</feature>
<dbReference type="KEGG" id="ock:EXM22_06340"/>
<feature type="binding site" evidence="2">
    <location>
        <begin position="17"/>
        <end position="20"/>
    </location>
    <ligand>
        <name>substrate</name>
    </ligand>
</feature>
<comment type="similarity">
    <text evidence="2">Belongs to the UPP synthase family.</text>
</comment>
<feature type="binding site" evidence="2">
    <location>
        <position position="179"/>
    </location>
    <ligand>
        <name>substrate</name>
    </ligand>
</feature>
<dbReference type="AlphaFoldDB" id="A0A5C1QM36"/>
<dbReference type="InterPro" id="IPR001441">
    <property type="entry name" value="UPP_synth-like"/>
</dbReference>
<feature type="binding site" evidence="2">
    <location>
        <position position="21"/>
    </location>
    <ligand>
        <name>substrate</name>
    </ligand>
</feature>
<evidence type="ECO:0000313" key="3">
    <source>
        <dbReference type="EMBL" id="QEN07624.1"/>
    </source>
</evidence>
<dbReference type="CDD" id="cd00475">
    <property type="entry name" value="Cis_IPPS"/>
    <property type="match status" value="1"/>
</dbReference>
<dbReference type="InterPro" id="IPR036424">
    <property type="entry name" value="UPP_synth-like_sf"/>
</dbReference>
<dbReference type="PANTHER" id="PTHR10291:SF0">
    <property type="entry name" value="DEHYDRODOLICHYL DIPHOSPHATE SYNTHASE 2"/>
    <property type="match status" value="1"/>
</dbReference>
<dbReference type="Proteomes" id="UP000324209">
    <property type="component" value="Chromosome"/>
</dbReference>
<gene>
    <name evidence="3" type="primary">uppS</name>
    <name evidence="3" type="ORF">EXM22_06340</name>
</gene>
<dbReference type="HAMAP" id="MF_01139">
    <property type="entry name" value="ISPT"/>
    <property type="match status" value="1"/>
</dbReference>
<comment type="subunit">
    <text evidence="2">Homodimer.</text>
</comment>
<dbReference type="Pfam" id="PF01255">
    <property type="entry name" value="Prenyltransf"/>
    <property type="match status" value="1"/>
</dbReference>
<feature type="binding site" evidence="2">
    <location>
        <position position="29"/>
    </location>
    <ligand>
        <name>substrate</name>
    </ligand>
</feature>
<keyword evidence="1 2" id="KW-0808">Transferase</keyword>
<reference evidence="3 4" key="1">
    <citation type="submission" date="2019-02" db="EMBL/GenBank/DDBJ databases">
        <title>Complete Genome Sequence and Methylome Analysis of free living Spirochaetas.</title>
        <authorList>
            <person name="Fomenkov A."/>
            <person name="Dubinina G."/>
            <person name="Leshcheva N."/>
            <person name="Mikheeva N."/>
            <person name="Grabovich M."/>
            <person name="Vincze T."/>
            <person name="Roberts R.J."/>
        </authorList>
    </citation>
    <scope>NUCLEOTIDE SEQUENCE [LARGE SCALE GENOMIC DNA]</scope>
    <source>
        <strain evidence="3 4">K2</strain>
    </source>
</reference>